<keyword evidence="4" id="KW-1185">Reference proteome</keyword>
<dbReference type="RefSeq" id="WP_171738339.1">
    <property type="nucleotide sequence ID" value="NZ_CP053435.1"/>
</dbReference>
<sequence length="346" mass="40401">MKNIQVYVYPDRSYSLRPDTNPYVSNLAKALEVNQVAVIRSKTAWLGVIDIFLHTRRIDAVVFNWVEEVANRTMGYTQALALVFLLPFLKIMGVKIIWTIHNKVSHSSRNRWLSSYFRKVLNRQADLMIAHSKETTQLQRSSRLIYYPHPFKVSSYKPHFGSNFVYDILFWGTILPYKGIKEFLEYVHDKGHTNLRILIQGKCSDPVYYQDLQALETNSIRVINRFTSDDELQRLFELSRTVVFTYRQESVLSSGALIESLVNYKLVIGPNFGNFKDFAQEGLAYTYQDFEELIELVNKTIDSPHSVVDIGRINRFIQDHSWESYALFLKTHILSQYEPQLAEVNY</sequence>
<keyword evidence="2" id="KW-0472">Membrane</keyword>
<keyword evidence="1" id="KW-0808">Transferase</keyword>
<keyword evidence="2" id="KW-1133">Transmembrane helix</keyword>
<dbReference type="KEGG" id="stae:HNV11_03490"/>
<organism evidence="3 4">
    <name type="scientific">Spirosoma taeanense</name>
    <dbReference type="NCBI Taxonomy" id="2735870"/>
    <lineage>
        <taxon>Bacteria</taxon>
        <taxon>Pseudomonadati</taxon>
        <taxon>Bacteroidota</taxon>
        <taxon>Cytophagia</taxon>
        <taxon>Cytophagales</taxon>
        <taxon>Cytophagaceae</taxon>
        <taxon>Spirosoma</taxon>
    </lineage>
</organism>
<evidence type="ECO:0000256" key="1">
    <source>
        <dbReference type="ARBA" id="ARBA00022679"/>
    </source>
</evidence>
<name>A0A6M5Y5K3_9BACT</name>
<evidence type="ECO:0008006" key="5">
    <source>
        <dbReference type="Google" id="ProtNLM"/>
    </source>
</evidence>
<proteinExistence type="predicted"/>
<feature type="transmembrane region" description="Helical" evidence="2">
    <location>
        <begin position="79"/>
        <end position="100"/>
    </location>
</feature>
<dbReference type="GO" id="GO:0016757">
    <property type="term" value="F:glycosyltransferase activity"/>
    <property type="evidence" value="ECO:0007669"/>
    <property type="project" value="TreeGrafter"/>
</dbReference>
<keyword evidence="2" id="KW-0812">Transmembrane</keyword>
<gene>
    <name evidence="3" type="ORF">HNV11_03490</name>
</gene>
<protein>
    <recommendedName>
        <fullName evidence="5">Glycosyltransferase</fullName>
    </recommendedName>
</protein>
<dbReference type="Gene3D" id="3.40.50.2000">
    <property type="entry name" value="Glycogen Phosphorylase B"/>
    <property type="match status" value="1"/>
</dbReference>
<dbReference type="GO" id="GO:0009103">
    <property type="term" value="P:lipopolysaccharide biosynthetic process"/>
    <property type="evidence" value="ECO:0007669"/>
    <property type="project" value="TreeGrafter"/>
</dbReference>
<dbReference type="Proteomes" id="UP000502756">
    <property type="component" value="Chromosome"/>
</dbReference>
<accession>A0A6M5Y5K3</accession>
<evidence type="ECO:0000256" key="2">
    <source>
        <dbReference type="SAM" id="Phobius"/>
    </source>
</evidence>
<dbReference type="AlphaFoldDB" id="A0A6M5Y5K3"/>
<dbReference type="EMBL" id="CP053435">
    <property type="protein sequence ID" value="QJW88501.1"/>
    <property type="molecule type" value="Genomic_DNA"/>
</dbReference>
<dbReference type="PANTHER" id="PTHR46401:SF2">
    <property type="entry name" value="GLYCOSYLTRANSFERASE WBBK-RELATED"/>
    <property type="match status" value="1"/>
</dbReference>
<reference evidence="3 4" key="1">
    <citation type="submission" date="2020-05" db="EMBL/GenBank/DDBJ databases">
        <title>Genome sequencing of Spirosoma sp. TS118.</title>
        <authorList>
            <person name="Lee J.-H."/>
            <person name="Jeong S."/>
            <person name="Zhao L."/>
            <person name="Jung J.-H."/>
            <person name="Kim M.-K."/>
            <person name="Lim S."/>
        </authorList>
    </citation>
    <scope>NUCLEOTIDE SEQUENCE [LARGE SCALE GENOMIC DNA]</scope>
    <source>
        <strain evidence="3 4">TS118</strain>
    </source>
</reference>
<evidence type="ECO:0000313" key="4">
    <source>
        <dbReference type="Proteomes" id="UP000502756"/>
    </source>
</evidence>
<dbReference type="SUPFAM" id="SSF53756">
    <property type="entry name" value="UDP-Glycosyltransferase/glycogen phosphorylase"/>
    <property type="match status" value="1"/>
</dbReference>
<dbReference type="PANTHER" id="PTHR46401">
    <property type="entry name" value="GLYCOSYLTRANSFERASE WBBK-RELATED"/>
    <property type="match status" value="1"/>
</dbReference>
<evidence type="ECO:0000313" key="3">
    <source>
        <dbReference type="EMBL" id="QJW88501.1"/>
    </source>
</evidence>